<name>A0A4Y9SXZ5_9BURK</name>
<feature type="domain" description="Nucleoside phosphorylase" evidence="1">
    <location>
        <begin position="28"/>
        <end position="159"/>
    </location>
</feature>
<dbReference type="RefSeq" id="WP_135190245.1">
    <property type="nucleotide sequence ID" value="NZ_SPUM01000087.1"/>
</dbReference>
<dbReference type="Pfam" id="PF01048">
    <property type="entry name" value="PNP_UDP_1"/>
    <property type="match status" value="1"/>
</dbReference>
<keyword evidence="4" id="KW-1185">Reference proteome</keyword>
<evidence type="ECO:0000313" key="2">
    <source>
        <dbReference type="EMBL" id="TFW31603.1"/>
    </source>
</evidence>
<dbReference type="SUPFAM" id="SSF53167">
    <property type="entry name" value="Purine and uridine phosphorylases"/>
    <property type="match status" value="1"/>
</dbReference>
<sequence>MDHRPLIAVCGLPFEAAIAHGPGVVTVCATGGAVAARLAALLDDAPGCCGIISFGCAGGLDPALRPGDCVLAEAVVTETGSMHAHRGWVDALQARLPRARRGVLAGATAPVADAAAKARLWRDDGMCAVDMESHHAALAAQAHGVPFAACRVVLDPAHRALPCCATAGLREDGTTALLPLLRALASLPGEVPALAMLAADLWSARRALRGVRDDAGPLFGVQDISGGS</sequence>
<dbReference type="GO" id="GO:0008782">
    <property type="term" value="F:adenosylhomocysteine nucleosidase activity"/>
    <property type="evidence" value="ECO:0007669"/>
    <property type="project" value="TreeGrafter"/>
</dbReference>
<evidence type="ECO:0000313" key="3">
    <source>
        <dbReference type="EMBL" id="TFW31604.1"/>
    </source>
</evidence>
<dbReference type="PANTHER" id="PTHR46832:SF1">
    <property type="entry name" value="5'-METHYLTHIOADENOSINE_S-ADENOSYLHOMOCYSTEINE NUCLEOSIDASE"/>
    <property type="match status" value="1"/>
</dbReference>
<dbReference type="GO" id="GO:0009116">
    <property type="term" value="P:nucleoside metabolic process"/>
    <property type="evidence" value="ECO:0007669"/>
    <property type="project" value="InterPro"/>
</dbReference>
<dbReference type="InterPro" id="IPR000845">
    <property type="entry name" value="Nucleoside_phosphorylase_d"/>
</dbReference>
<dbReference type="EMBL" id="SPUM01000087">
    <property type="protein sequence ID" value="TFW31603.1"/>
    <property type="molecule type" value="Genomic_DNA"/>
</dbReference>
<dbReference type="Proteomes" id="UP000297258">
    <property type="component" value="Unassembled WGS sequence"/>
</dbReference>
<accession>A0A4Y9SXZ5</accession>
<evidence type="ECO:0000313" key="4">
    <source>
        <dbReference type="Proteomes" id="UP000297258"/>
    </source>
</evidence>
<dbReference type="GO" id="GO:0008930">
    <property type="term" value="F:methylthioadenosine nucleosidase activity"/>
    <property type="evidence" value="ECO:0007669"/>
    <property type="project" value="TreeGrafter"/>
</dbReference>
<reference evidence="3 4" key="1">
    <citation type="submission" date="2019-03" db="EMBL/GenBank/DDBJ databases">
        <title>Draft genome of Massilia hortus sp. nov., a novel bacterial species of the Oxalobacteraceae family.</title>
        <authorList>
            <person name="Peta V."/>
            <person name="Raths R."/>
            <person name="Bucking H."/>
        </authorList>
    </citation>
    <scope>NUCLEOTIDE SEQUENCE [LARGE SCALE GENOMIC DNA]</scope>
    <source>
        <strain evidence="3 4">ONC3</strain>
    </source>
</reference>
<organism evidence="3 4">
    <name type="scientific">Massilia horti</name>
    <dbReference type="NCBI Taxonomy" id="2562153"/>
    <lineage>
        <taxon>Bacteria</taxon>
        <taxon>Pseudomonadati</taxon>
        <taxon>Pseudomonadota</taxon>
        <taxon>Betaproteobacteria</taxon>
        <taxon>Burkholderiales</taxon>
        <taxon>Oxalobacteraceae</taxon>
        <taxon>Telluria group</taxon>
        <taxon>Massilia</taxon>
    </lineage>
</organism>
<proteinExistence type="predicted"/>
<dbReference type="InterPro" id="IPR017831">
    <property type="entry name" value="Hopanoid-assoc_phosphoryl_HpnG"/>
</dbReference>
<dbReference type="GO" id="GO:0005829">
    <property type="term" value="C:cytosol"/>
    <property type="evidence" value="ECO:0007669"/>
    <property type="project" value="TreeGrafter"/>
</dbReference>
<dbReference type="PANTHER" id="PTHR46832">
    <property type="entry name" value="5'-METHYLTHIOADENOSINE/S-ADENOSYLHOMOCYSTEINE NUCLEOSIDASE"/>
    <property type="match status" value="1"/>
</dbReference>
<dbReference type="GO" id="GO:0019284">
    <property type="term" value="P:L-methionine salvage from S-adenosylmethionine"/>
    <property type="evidence" value="ECO:0007669"/>
    <property type="project" value="TreeGrafter"/>
</dbReference>
<dbReference type="EMBL" id="SPUM01000087">
    <property type="protein sequence ID" value="TFW31604.1"/>
    <property type="molecule type" value="Genomic_DNA"/>
</dbReference>
<dbReference type="Gene3D" id="3.40.50.1580">
    <property type="entry name" value="Nucleoside phosphorylase domain"/>
    <property type="match status" value="1"/>
</dbReference>
<dbReference type="NCBIfam" id="TIGR03468">
    <property type="entry name" value="HpnG"/>
    <property type="match status" value="1"/>
</dbReference>
<dbReference type="InterPro" id="IPR035994">
    <property type="entry name" value="Nucleoside_phosphorylase_sf"/>
</dbReference>
<evidence type="ECO:0000259" key="1">
    <source>
        <dbReference type="Pfam" id="PF01048"/>
    </source>
</evidence>
<dbReference type="AlphaFoldDB" id="A0A4Y9SXZ5"/>
<gene>
    <name evidence="2" type="ORF">E4O92_13235</name>
    <name evidence="3" type="ORF">E4O92_13240</name>
</gene>
<dbReference type="OrthoDB" id="9033573at2"/>
<comment type="caution">
    <text evidence="3">The sequence shown here is derived from an EMBL/GenBank/DDBJ whole genome shotgun (WGS) entry which is preliminary data.</text>
</comment>
<dbReference type="NCBIfam" id="NF005476">
    <property type="entry name" value="PRK07077.1"/>
    <property type="match status" value="1"/>
</dbReference>
<protein>
    <submittedName>
        <fullName evidence="3">Phosphorylase</fullName>
    </submittedName>
</protein>